<evidence type="ECO:0000259" key="1">
    <source>
        <dbReference type="Pfam" id="PF13577"/>
    </source>
</evidence>
<dbReference type="RefSeq" id="WP_259485192.1">
    <property type="nucleotide sequence ID" value="NZ_JANTEZ010000001.1"/>
</dbReference>
<dbReference type="Gene3D" id="3.10.450.50">
    <property type="match status" value="1"/>
</dbReference>
<evidence type="ECO:0000313" key="3">
    <source>
        <dbReference type="Proteomes" id="UP001165580"/>
    </source>
</evidence>
<dbReference type="Proteomes" id="UP001165580">
    <property type="component" value="Unassembled WGS sequence"/>
</dbReference>
<sequence length="204" mass="23368">MTHQELSALVKRERMARDTAAWDELSTLYWPGAAVRVTWFDGTIEEFVDISRDQEQRGRGRGIHAITPVRVNASGDRATVESAGQILIRPTIDGIQCDVTSWCRFFSRFERRDGHWRMGSFDSIYCKDRIDTVSPGVQLDLDQETLASGRASYRHLRYLNLRAGYTVPDDLPGDDRLDLLEKFYADAHSWLTTDTRDYSSTSVR</sequence>
<dbReference type="EMBL" id="JANTEZ010000001">
    <property type="protein sequence ID" value="MCS5713161.1"/>
    <property type="molecule type" value="Genomic_DNA"/>
</dbReference>
<reference evidence="2" key="1">
    <citation type="submission" date="2022-08" db="EMBL/GenBank/DDBJ databases">
        <authorList>
            <person name="Deng Y."/>
            <person name="Han X.-F."/>
            <person name="Zhang Y.-Q."/>
        </authorList>
    </citation>
    <scope>NUCLEOTIDE SEQUENCE</scope>
    <source>
        <strain evidence="2">CPCC 205716</strain>
    </source>
</reference>
<comment type="caution">
    <text evidence="2">The sequence shown here is derived from an EMBL/GenBank/DDBJ whole genome shotgun (WGS) entry which is preliminary data.</text>
</comment>
<evidence type="ECO:0000313" key="2">
    <source>
        <dbReference type="EMBL" id="MCS5713161.1"/>
    </source>
</evidence>
<name>A0ABT2GEA5_9MICO</name>
<dbReference type="InterPro" id="IPR032710">
    <property type="entry name" value="NTF2-like_dom_sf"/>
</dbReference>
<feature type="domain" description="SnoaL-like" evidence="1">
    <location>
        <begin position="5"/>
        <end position="120"/>
    </location>
</feature>
<protein>
    <submittedName>
        <fullName evidence="2">Nuclear transport factor 2 family protein</fullName>
    </submittedName>
</protein>
<dbReference type="InterPro" id="IPR037401">
    <property type="entry name" value="SnoaL-like"/>
</dbReference>
<keyword evidence="3" id="KW-1185">Reference proteome</keyword>
<proteinExistence type="predicted"/>
<gene>
    <name evidence="2" type="ORF">NVV95_01205</name>
</gene>
<organism evidence="2 3">
    <name type="scientific">Herbiconiux gentiana</name>
    <dbReference type="NCBI Taxonomy" id="2970912"/>
    <lineage>
        <taxon>Bacteria</taxon>
        <taxon>Bacillati</taxon>
        <taxon>Actinomycetota</taxon>
        <taxon>Actinomycetes</taxon>
        <taxon>Micrococcales</taxon>
        <taxon>Microbacteriaceae</taxon>
        <taxon>Herbiconiux</taxon>
    </lineage>
</organism>
<dbReference type="SUPFAM" id="SSF54427">
    <property type="entry name" value="NTF2-like"/>
    <property type="match status" value="1"/>
</dbReference>
<accession>A0ABT2GEA5</accession>
<dbReference type="Pfam" id="PF13577">
    <property type="entry name" value="SnoaL_4"/>
    <property type="match status" value="1"/>
</dbReference>